<evidence type="ECO:0000313" key="13">
    <source>
        <dbReference type="Proteomes" id="UP000715965"/>
    </source>
</evidence>
<dbReference type="SUPFAM" id="SSF55120">
    <property type="entry name" value="Pseudouridine synthase"/>
    <property type="match status" value="1"/>
</dbReference>
<dbReference type="Gene3D" id="3.30.2350.10">
    <property type="entry name" value="Pseudouridine synthase"/>
    <property type="match status" value="1"/>
</dbReference>
<evidence type="ECO:0000256" key="8">
    <source>
        <dbReference type="ARBA" id="ARBA00042890"/>
    </source>
</evidence>
<dbReference type="EC" id="5.4.99.21" evidence="3"/>
<comment type="caution">
    <text evidence="12">The sequence shown here is derived from an EMBL/GenBank/DDBJ whole genome shotgun (WGS) entry which is preliminary data.</text>
</comment>
<evidence type="ECO:0000256" key="1">
    <source>
        <dbReference type="ARBA" id="ARBA00036390"/>
    </source>
</evidence>
<evidence type="ECO:0000259" key="11">
    <source>
        <dbReference type="SMART" id="SM00363"/>
    </source>
</evidence>
<dbReference type="InterPro" id="IPR050343">
    <property type="entry name" value="RsuA_PseudoU_synthase"/>
</dbReference>
<evidence type="ECO:0000256" key="10">
    <source>
        <dbReference type="PROSITE-ProRule" id="PRU00182"/>
    </source>
</evidence>
<evidence type="ECO:0000256" key="6">
    <source>
        <dbReference type="ARBA" id="ARBA00041697"/>
    </source>
</evidence>
<evidence type="ECO:0000256" key="2">
    <source>
        <dbReference type="ARBA" id="ARBA00036535"/>
    </source>
</evidence>
<dbReference type="PANTHER" id="PTHR47683">
    <property type="entry name" value="PSEUDOURIDINE SYNTHASE FAMILY PROTEIN-RELATED"/>
    <property type="match status" value="1"/>
</dbReference>
<dbReference type="PROSITE" id="PS50889">
    <property type="entry name" value="S4"/>
    <property type="match status" value="1"/>
</dbReference>
<organism evidence="12 13">
    <name type="scientific">Ramlibacter aquaticus</name>
    <dbReference type="NCBI Taxonomy" id="2780094"/>
    <lineage>
        <taxon>Bacteria</taxon>
        <taxon>Pseudomonadati</taxon>
        <taxon>Pseudomonadota</taxon>
        <taxon>Betaproteobacteria</taxon>
        <taxon>Burkholderiales</taxon>
        <taxon>Comamonadaceae</taxon>
        <taxon>Ramlibacter</taxon>
    </lineage>
</organism>
<evidence type="ECO:0000256" key="3">
    <source>
        <dbReference type="ARBA" id="ARBA00038922"/>
    </source>
</evidence>
<feature type="domain" description="RNA-binding S4" evidence="11">
    <location>
        <begin position="6"/>
        <end position="64"/>
    </location>
</feature>
<gene>
    <name evidence="12" type="ORF">IM725_04855</name>
</gene>
<proteinExistence type="predicted"/>
<evidence type="ECO:0000256" key="5">
    <source>
        <dbReference type="ARBA" id="ARBA00041420"/>
    </source>
</evidence>
<dbReference type="RefSeq" id="WP_193779448.1">
    <property type="nucleotide sequence ID" value="NZ_JADDOJ010000012.1"/>
</dbReference>
<dbReference type="Proteomes" id="UP000715965">
    <property type="component" value="Unassembled WGS sequence"/>
</dbReference>
<keyword evidence="13" id="KW-1185">Reference proteome</keyword>
<dbReference type="InterPro" id="IPR020103">
    <property type="entry name" value="PsdUridine_synth_cat_dom_sf"/>
</dbReference>
<evidence type="ECO:0000256" key="9">
    <source>
        <dbReference type="ARBA" id="ARBA00043147"/>
    </source>
</evidence>
<dbReference type="Pfam" id="PF01479">
    <property type="entry name" value="S4"/>
    <property type="match status" value="1"/>
</dbReference>
<evidence type="ECO:0000256" key="7">
    <source>
        <dbReference type="ARBA" id="ARBA00042843"/>
    </source>
</evidence>
<accession>A0ABR9SC44</accession>
<dbReference type="SMART" id="SM00363">
    <property type="entry name" value="S4"/>
    <property type="match status" value="1"/>
</dbReference>
<name>A0ABR9SC44_9BURK</name>
<reference evidence="12 13" key="1">
    <citation type="submission" date="2020-10" db="EMBL/GenBank/DDBJ databases">
        <title>Draft genome of Ramlibacter aquaticus LMG 30558.</title>
        <authorList>
            <person name="Props R."/>
        </authorList>
    </citation>
    <scope>NUCLEOTIDE SEQUENCE [LARGE SCALE GENOMIC DNA]</scope>
    <source>
        <strain evidence="12 13">LMG 30558</strain>
    </source>
</reference>
<evidence type="ECO:0000256" key="4">
    <source>
        <dbReference type="ARBA" id="ARBA00039989"/>
    </source>
</evidence>
<keyword evidence="10" id="KW-0694">RNA-binding</keyword>
<evidence type="ECO:0000313" key="12">
    <source>
        <dbReference type="EMBL" id="MBE7939903.1"/>
    </source>
</evidence>
<dbReference type="SUPFAM" id="SSF55174">
    <property type="entry name" value="Alpha-L RNA-binding motif"/>
    <property type="match status" value="1"/>
</dbReference>
<dbReference type="PANTHER" id="PTHR47683:SF2">
    <property type="entry name" value="RNA-BINDING S4 DOMAIN-CONTAINING PROTEIN"/>
    <property type="match status" value="1"/>
</dbReference>
<dbReference type="InterPro" id="IPR002942">
    <property type="entry name" value="S4_RNA-bd"/>
</dbReference>
<dbReference type="EMBL" id="JADDOJ010000012">
    <property type="protein sequence ID" value="MBE7939903.1"/>
    <property type="molecule type" value="Genomic_DNA"/>
</dbReference>
<sequence length="237" mass="25923">MSDEPLRLSKRVAALVPCSRREAEQYIAGGWVRVAGQVVREPQFRVGDEVVQVDPAARLGRPMPATFLVHQPPGLGLAALHALLVPAAQWQADPARVPRSRAQDAGLEALLPLPAAAEGLAVFSQDPRIVRKLQEEAHLVEQELVAHVAGTLAPGGLERLGRGLSIDGKPLPTARVSWQSDQRLRIAAKGLPLDRMAWMCEQVGLQLLSLKRIRIGRLPMAGLPRGQWRYLAPDERF</sequence>
<protein>
    <recommendedName>
        <fullName evidence="4">Dual-specificity RNA pseudouridine synthase RluF</fullName>
        <ecNumber evidence="3">5.4.99.21</ecNumber>
    </recommendedName>
    <alternativeName>
        <fullName evidence="6">23S rRNA pseudouridine(2604) synthase</fullName>
    </alternativeName>
    <alternativeName>
        <fullName evidence="8">Ribosomal large subunit pseudouridine synthase F</fullName>
    </alternativeName>
    <alternativeName>
        <fullName evidence="7">rRNA pseudouridylate synthase F</fullName>
    </alternativeName>
    <alternativeName>
        <fullName evidence="9">rRNA-uridine isomerase F</fullName>
    </alternativeName>
    <alternativeName>
        <fullName evidence="5">tRNA(Tyr) pseudouridine(35) synthase</fullName>
    </alternativeName>
</protein>
<comment type="catalytic activity">
    <reaction evidence="2">
        <text>uridine(2604) in 23S rRNA = pseudouridine(2604) in 23S rRNA</text>
        <dbReference type="Rhea" id="RHEA:38875"/>
        <dbReference type="Rhea" id="RHEA-COMP:10093"/>
        <dbReference type="Rhea" id="RHEA-COMP:10094"/>
        <dbReference type="ChEBI" id="CHEBI:65314"/>
        <dbReference type="ChEBI" id="CHEBI:65315"/>
        <dbReference type="EC" id="5.4.99.21"/>
    </reaction>
</comment>
<dbReference type="InterPro" id="IPR036986">
    <property type="entry name" value="S4_RNA-bd_sf"/>
</dbReference>
<dbReference type="CDD" id="cd00165">
    <property type="entry name" value="S4"/>
    <property type="match status" value="1"/>
</dbReference>
<dbReference type="Gene3D" id="3.10.290.10">
    <property type="entry name" value="RNA-binding S4 domain"/>
    <property type="match status" value="1"/>
</dbReference>
<comment type="catalytic activity">
    <reaction evidence="1">
        <text>uridine(35) in tRNA(Tyr) = pseudouridine(35) in tRNA(Tyr)</text>
        <dbReference type="Rhea" id="RHEA:60556"/>
        <dbReference type="Rhea" id="RHEA-COMP:15607"/>
        <dbReference type="Rhea" id="RHEA-COMP:15608"/>
        <dbReference type="ChEBI" id="CHEBI:65314"/>
        <dbReference type="ChEBI" id="CHEBI:65315"/>
    </reaction>
</comment>